<organism evidence="1">
    <name type="scientific">viral metagenome</name>
    <dbReference type="NCBI Taxonomy" id="1070528"/>
    <lineage>
        <taxon>unclassified sequences</taxon>
        <taxon>metagenomes</taxon>
        <taxon>organismal metagenomes</taxon>
    </lineage>
</organism>
<dbReference type="EMBL" id="MT144978">
    <property type="protein sequence ID" value="QJI02155.1"/>
    <property type="molecule type" value="Genomic_DNA"/>
</dbReference>
<sequence>MEMKGDAIEEGDLCSCGGTVDILFDDGNIQQGRCFQCGKLFTIPKR</sequence>
<reference evidence="1" key="1">
    <citation type="submission" date="2020-03" db="EMBL/GenBank/DDBJ databases">
        <title>The deep terrestrial virosphere.</title>
        <authorList>
            <person name="Holmfeldt K."/>
            <person name="Nilsson E."/>
            <person name="Simone D."/>
            <person name="Lopez-Fernandez M."/>
            <person name="Wu X."/>
            <person name="de Brujin I."/>
            <person name="Lundin D."/>
            <person name="Andersson A."/>
            <person name="Bertilsson S."/>
            <person name="Dopson M."/>
        </authorList>
    </citation>
    <scope>NUCLEOTIDE SEQUENCE</scope>
    <source>
        <strain evidence="1">TM448B02965</strain>
    </source>
</reference>
<protein>
    <submittedName>
        <fullName evidence="1">Uncharacterized protein</fullName>
    </submittedName>
</protein>
<accession>A0A6M3XVY5</accession>
<proteinExistence type="predicted"/>
<evidence type="ECO:0000313" key="1">
    <source>
        <dbReference type="EMBL" id="QJI02155.1"/>
    </source>
</evidence>
<name>A0A6M3XVY5_9ZZZZ</name>
<gene>
    <name evidence="1" type="ORF">TM448B02965_0009</name>
</gene>
<dbReference type="AlphaFoldDB" id="A0A6M3XVY5"/>